<reference evidence="2 3" key="1">
    <citation type="submission" date="2014-07" db="EMBL/GenBank/DDBJ databases">
        <title>Whole Genome Sequence of the Amycolatopsis methanolica 239.</title>
        <authorList>
            <person name="Tang B."/>
        </authorList>
    </citation>
    <scope>NUCLEOTIDE SEQUENCE [LARGE SCALE GENOMIC DNA]</scope>
    <source>
        <strain evidence="2 3">239</strain>
    </source>
</reference>
<evidence type="ECO:0000313" key="3">
    <source>
        <dbReference type="Proteomes" id="UP000062973"/>
    </source>
</evidence>
<dbReference type="InterPro" id="IPR024726">
    <property type="entry name" value="FhuF_C"/>
</dbReference>
<dbReference type="STRING" id="1068978.AMETH_1614"/>
<name>A0A076MRX6_AMYME</name>
<dbReference type="Proteomes" id="UP000062973">
    <property type="component" value="Chromosome"/>
</dbReference>
<dbReference type="Pfam" id="PF11575">
    <property type="entry name" value="FhuF_C"/>
    <property type="match status" value="1"/>
</dbReference>
<dbReference type="KEGG" id="amq:AMETH_1614"/>
<dbReference type="EMBL" id="CP009110">
    <property type="protein sequence ID" value="AIJ21706.1"/>
    <property type="molecule type" value="Genomic_DNA"/>
</dbReference>
<dbReference type="OrthoDB" id="3290158at2"/>
<dbReference type="PATRIC" id="fig|1068978.7.peg.1700"/>
<dbReference type="eggNOG" id="COG4114">
    <property type="taxonomic scope" value="Bacteria"/>
</dbReference>
<proteinExistence type="predicted"/>
<feature type="domain" description="Ferric siderophore reductase C-terminal" evidence="1">
    <location>
        <begin position="176"/>
        <end position="196"/>
    </location>
</feature>
<organism evidence="2 3">
    <name type="scientific">Amycolatopsis methanolica 239</name>
    <dbReference type="NCBI Taxonomy" id="1068978"/>
    <lineage>
        <taxon>Bacteria</taxon>
        <taxon>Bacillati</taxon>
        <taxon>Actinomycetota</taxon>
        <taxon>Actinomycetes</taxon>
        <taxon>Pseudonocardiales</taxon>
        <taxon>Pseudonocardiaceae</taxon>
        <taxon>Amycolatopsis</taxon>
        <taxon>Amycolatopsis methanolica group</taxon>
    </lineage>
</organism>
<keyword evidence="3" id="KW-1185">Reference proteome</keyword>
<dbReference type="AlphaFoldDB" id="A0A076MRX6"/>
<dbReference type="HOGENOM" id="CLU_085298_0_0_11"/>
<sequence length="211" mass="21589">MTAVPATAITDRDWLSAQLRLAAGLYGDAAPVVLGTIWWYSVSAVLVTPALDPLVATGRAMDPALEAVTLDVVPDGRVLDARSSRPLGSDVDEIGKALAGSLDAGIAAVAEVSGAGTRALCAIATDSIANVLLWAGKAAGDPARGVALAEPVVAAVGDHLPRPRFVEVGGAPVVRRASCCLIYRTGGAPKCVSCPRQTPAERAERLRLTFG</sequence>
<evidence type="ECO:0000313" key="2">
    <source>
        <dbReference type="EMBL" id="AIJ21706.1"/>
    </source>
</evidence>
<protein>
    <recommendedName>
        <fullName evidence="1">Ferric siderophore reductase C-terminal domain-containing protein</fullName>
    </recommendedName>
</protein>
<gene>
    <name evidence="2" type="ORF">AMETH_1614</name>
</gene>
<dbReference type="RefSeq" id="WP_017987567.1">
    <property type="nucleotide sequence ID" value="NZ_AQUL01000001.1"/>
</dbReference>
<accession>A0A076MRX6</accession>
<dbReference type="GO" id="GO:0051537">
    <property type="term" value="F:2 iron, 2 sulfur cluster binding"/>
    <property type="evidence" value="ECO:0007669"/>
    <property type="project" value="InterPro"/>
</dbReference>
<evidence type="ECO:0000259" key="1">
    <source>
        <dbReference type="Pfam" id="PF11575"/>
    </source>
</evidence>